<accession>A0A644YBM1</accession>
<reference evidence="1" key="1">
    <citation type="submission" date="2019-08" db="EMBL/GenBank/DDBJ databases">
        <authorList>
            <person name="Kucharzyk K."/>
            <person name="Murdoch R.W."/>
            <person name="Higgins S."/>
            <person name="Loffler F."/>
        </authorList>
    </citation>
    <scope>NUCLEOTIDE SEQUENCE</scope>
</reference>
<comment type="caution">
    <text evidence="1">The sequence shown here is derived from an EMBL/GenBank/DDBJ whole genome shotgun (WGS) entry which is preliminary data.</text>
</comment>
<protein>
    <recommendedName>
        <fullName evidence="2">RNA polymerase subunit sigma-70</fullName>
    </recommendedName>
</protein>
<evidence type="ECO:0000313" key="1">
    <source>
        <dbReference type="EMBL" id="MPM25935.1"/>
    </source>
</evidence>
<dbReference type="AlphaFoldDB" id="A0A644YBM1"/>
<evidence type="ECO:0008006" key="2">
    <source>
        <dbReference type="Google" id="ProtNLM"/>
    </source>
</evidence>
<proteinExistence type="predicted"/>
<sequence length="138" mass="15652">MTDQQSTQITNMRESGLGYTTIADQIGLPKECVKSYCRTHGLTGKRSSSHVDKEAGSNTCRTCGRFLQHTPGKRKKQYCSDACRMDWWNGHQDKVKRKAYYSFTCAQCGKTFSSYGNAKRVYCSHSCYITARFSQGEK</sequence>
<gene>
    <name evidence="1" type="ORF">SDC9_72436</name>
</gene>
<dbReference type="EMBL" id="VSSQ01004612">
    <property type="protein sequence ID" value="MPM25935.1"/>
    <property type="molecule type" value="Genomic_DNA"/>
</dbReference>
<dbReference type="Gene3D" id="1.10.10.60">
    <property type="entry name" value="Homeodomain-like"/>
    <property type="match status" value="1"/>
</dbReference>
<name>A0A644YBM1_9ZZZZ</name>
<organism evidence="1">
    <name type="scientific">bioreactor metagenome</name>
    <dbReference type="NCBI Taxonomy" id="1076179"/>
    <lineage>
        <taxon>unclassified sequences</taxon>
        <taxon>metagenomes</taxon>
        <taxon>ecological metagenomes</taxon>
    </lineage>
</organism>